<proteinExistence type="predicted"/>
<dbReference type="Gramene" id="OPUNC05G16480.1">
    <property type="protein sequence ID" value="OPUNC05G16480.1"/>
    <property type="gene ID" value="OPUNC05G16480"/>
</dbReference>
<sequence>MAPQKVVIVSSNVAFGSFPSAASESKLAFLPLPFASYVATTTSTSFMVAAGRELVGGYLTQGAGPGDYTGASEQHVEHDPLSWLEMFGTI</sequence>
<dbReference type="Proteomes" id="UP000026962">
    <property type="component" value="Chromosome 5"/>
</dbReference>
<dbReference type="HOGENOM" id="CLU_2444680_0_0_1"/>
<dbReference type="AlphaFoldDB" id="A0A0E0L397"/>
<organism evidence="1">
    <name type="scientific">Oryza punctata</name>
    <name type="common">Red rice</name>
    <dbReference type="NCBI Taxonomy" id="4537"/>
    <lineage>
        <taxon>Eukaryota</taxon>
        <taxon>Viridiplantae</taxon>
        <taxon>Streptophyta</taxon>
        <taxon>Embryophyta</taxon>
        <taxon>Tracheophyta</taxon>
        <taxon>Spermatophyta</taxon>
        <taxon>Magnoliopsida</taxon>
        <taxon>Liliopsida</taxon>
        <taxon>Poales</taxon>
        <taxon>Poaceae</taxon>
        <taxon>BOP clade</taxon>
        <taxon>Oryzoideae</taxon>
        <taxon>Oryzeae</taxon>
        <taxon>Oryzinae</taxon>
        <taxon>Oryza</taxon>
    </lineage>
</organism>
<reference evidence="1" key="1">
    <citation type="submission" date="2015-04" db="UniProtKB">
        <authorList>
            <consortium name="EnsemblPlants"/>
        </authorList>
    </citation>
    <scope>IDENTIFICATION</scope>
</reference>
<keyword evidence="2" id="KW-1185">Reference proteome</keyword>
<name>A0A0E0L397_ORYPU</name>
<evidence type="ECO:0000313" key="1">
    <source>
        <dbReference type="EnsemblPlants" id="OPUNC05G16480.1"/>
    </source>
</evidence>
<protein>
    <submittedName>
        <fullName evidence="1">Uncharacterized protein</fullName>
    </submittedName>
</protein>
<evidence type="ECO:0000313" key="2">
    <source>
        <dbReference type="Proteomes" id="UP000026962"/>
    </source>
</evidence>
<dbReference type="EnsemblPlants" id="OPUNC05G16480.1">
    <property type="protein sequence ID" value="OPUNC05G16480.1"/>
    <property type="gene ID" value="OPUNC05G16480"/>
</dbReference>
<reference evidence="1" key="2">
    <citation type="submission" date="2018-05" db="EMBL/GenBank/DDBJ databases">
        <title>OpunRS2 (Oryza punctata Reference Sequence Version 2).</title>
        <authorList>
            <person name="Zhang J."/>
            <person name="Kudrna D."/>
            <person name="Lee S."/>
            <person name="Talag J."/>
            <person name="Welchert J."/>
            <person name="Wing R.A."/>
        </authorList>
    </citation>
    <scope>NUCLEOTIDE SEQUENCE [LARGE SCALE GENOMIC DNA]</scope>
</reference>
<accession>A0A0E0L397</accession>